<feature type="region of interest" description="Disordered" evidence="1">
    <location>
        <begin position="26"/>
        <end position="54"/>
    </location>
</feature>
<dbReference type="AlphaFoldDB" id="A0A2A9EGC6"/>
<dbReference type="RefSeq" id="WP_170037047.1">
    <property type="nucleotide sequence ID" value="NZ_PDJI01000004.1"/>
</dbReference>
<evidence type="ECO:0000313" key="3">
    <source>
        <dbReference type="Proteomes" id="UP000222106"/>
    </source>
</evidence>
<feature type="compositionally biased region" description="Basic residues" evidence="1">
    <location>
        <begin position="31"/>
        <end position="40"/>
    </location>
</feature>
<proteinExistence type="predicted"/>
<organism evidence="2 3">
    <name type="scientific">Georgenia soli</name>
    <dbReference type="NCBI Taxonomy" id="638953"/>
    <lineage>
        <taxon>Bacteria</taxon>
        <taxon>Bacillati</taxon>
        <taxon>Actinomycetota</taxon>
        <taxon>Actinomycetes</taxon>
        <taxon>Micrococcales</taxon>
        <taxon>Bogoriellaceae</taxon>
        <taxon>Georgenia</taxon>
    </lineage>
</organism>
<accession>A0A2A9EGC6</accession>
<dbReference type="Proteomes" id="UP000222106">
    <property type="component" value="Unassembled WGS sequence"/>
</dbReference>
<sequence length="54" mass="6141">MMDPSLIDAFTARSLGVPMDEMLRGRAARLSPRRSARRRTPFLSTDRPRPDAQL</sequence>
<keyword evidence="3" id="KW-1185">Reference proteome</keyword>
<name>A0A2A9EGC6_9MICO</name>
<evidence type="ECO:0000256" key="1">
    <source>
        <dbReference type="SAM" id="MobiDB-lite"/>
    </source>
</evidence>
<comment type="caution">
    <text evidence="2">The sequence shown here is derived from an EMBL/GenBank/DDBJ whole genome shotgun (WGS) entry which is preliminary data.</text>
</comment>
<evidence type="ECO:0000313" key="2">
    <source>
        <dbReference type="EMBL" id="PFG37893.1"/>
    </source>
</evidence>
<gene>
    <name evidence="2" type="ORF">ATJ97_0357</name>
</gene>
<protein>
    <submittedName>
        <fullName evidence="2">Uncharacterized protein</fullName>
    </submittedName>
</protein>
<dbReference type="EMBL" id="PDJI01000004">
    <property type="protein sequence ID" value="PFG37893.1"/>
    <property type="molecule type" value="Genomic_DNA"/>
</dbReference>
<reference evidence="2 3" key="1">
    <citation type="submission" date="2017-10" db="EMBL/GenBank/DDBJ databases">
        <title>Sequencing the genomes of 1000 actinobacteria strains.</title>
        <authorList>
            <person name="Klenk H.-P."/>
        </authorList>
    </citation>
    <scope>NUCLEOTIDE SEQUENCE [LARGE SCALE GENOMIC DNA]</scope>
    <source>
        <strain evidence="2 3">DSM 21838</strain>
    </source>
</reference>